<keyword evidence="2" id="KW-1185">Reference proteome</keyword>
<name>A0A0M0JWB5_9EUKA</name>
<dbReference type="AlphaFoldDB" id="A0A0M0JWB5"/>
<dbReference type="EMBL" id="JWZX01002137">
    <property type="protein sequence ID" value="KOO30874.1"/>
    <property type="molecule type" value="Genomic_DNA"/>
</dbReference>
<accession>A0A0M0JWB5</accession>
<evidence type="ECO:0000313" key="1">
    <source>
        <dbReference type="EMBL" id="KOO30874.1"/>
    </source>
</evidence>
<reference evidence="2" key="1">
    <citation type="journal article" date="2015" name="PLoS Genet.">
        <title>Genome Sequence and Transcriptome Analyses of Chrysochromulina tobin: Metabolic Tools for Enhanced Algal Fitness in the Prominent Order Prymnesiales (Haptophyceae).</title>
        <authorList>
            <person name="Hovde B.T."/>
            <person name="Deodato C.R."/>
            <person name="Hunsperger H.M."/>
            <person name="Ryken S.A."/>
            <person name="Yost W."/>
            <person name="Jha R.K."/>
            <person name="Patterson J."/>
            <person name="Monnat R.J. Jr."/>
            <person name="Barlow S.B."/>
            <person name="Starkenburg S.R."/>
            <person name="Cattolico R.A."/>
        </authorList>
    </citation>
    <scope>NUCLEOTIDE SEQUENCE</scope>
    <source>
        <strain evidence="2">CCMP291</strain>
    </source>
</reference>
<organism evidence="1 2">
    <name type="scientific">Chrysochromulina tobinii</name>
    <dbReference type="NCBI Taxonomy" id="1460289"/>
    <lineage>
        <taxon>Eukaryota</taxon>
        <taxon>Haptista</taxon>
        <taxon>Haptophyta</taxon>
        <taxon>Prymnesiophyceae</taxon>
        <taxon>Prymnesiales</taxon>
        <taxon>Chrysochromulinaceae</taxon>
        <taxon>Chrysochromulina</taxon>
    </lineage>
</organism>
<sequence length="316" mass="34454">MSEAPEDEVDSEEEDEPSWCLATREVFVRWIPARASSGDPTASLQMRAAEALLAAGTSTSDLRGADVPDHVVDIVERAARGGLLICTVPHRTDLWADDGWVLPVAPYESEAAGDCNPAFGPRLAELTPYATLLKAVSQRVARFNEQCLCDGDATRGSERWRVVADPPLCVLLADDNCHGYHAHGHLRFGFPLFFGGAADPPDTAEELHNRGILAIPPRLDPPAQQLLEVLRATQFPAETCRRRWKVSFEKCLFAMKRKSNAFSSDDGTVLDEAESISACVDRVCHAMARRYASAGRGDVQVRLDFDQGDGEGLHGA</sequence>
<comment type="caution">
    <text evidence="1">The sequence shown here is derived from an EMBL/GenBank/DDBJ whole genome shotgun (WGS) entry which is preliminary data.</text>
</comment>
<gene>
    <name evidence="1" type="ORF">Ctob_014025</name>
</gene>
<evidence type="ECO:0000313" key="2">
    <source>
        <dbReference type="Proteomes" id="UP000037460"/>
    </source>
</evidence>
<protein>
    <submittedName>
        <fullName evidence="1">Uncharacterized protein</fullName>
    </submittedName>
</protein>
<proteinExistence type="predicted"/>
<dbReference type="Proteomes" id="UP000037460">
    <property type="component" value="Unassembled WGS sequence"/>
</dbReference>